<dbReference type="EMBL" id="BOOP01000013">
    <property type="protein sequence ID" value="GII38263.1"/>
    <property type="molecule type" value="Genomic_DNA"/>
</dbReference>
<dbReference type="Proteomes" id="UP000622547">
    <property type="component" value="Unassembled WGS sequence"/>
</dbReference>
<evidence type="ECO:0000313" key="3">
    <source>
        <dbReference type="Proteomes" id="UP000622547"/>
    </source>
</evidence>
<gene>
    <name evidence="2" type="ORF">Pph01_32660</name>
</gene>
<comment type="caution">
    <text evidence="2">The sequence shown here is derived from an EMBL/GenBank/DDBJ whole genome shotgun (WGS) entry which is preliminary data.</text>
</comment>
<name>A0A8J3U463_9ACTN</name>
<accession>A0A8J3U463</accession>
<organism evidence="2 3">
    <name type="scientific">Planotetraspora phitsanulokensis</name>
    <dbReference type="NCBI Taxonomy" id="575192"/>
    <lineage>
        <taxon>Bacteria</taxon>
        <taxon>Bacillati</taxon>
        <taxon>Actinomycetota</taxon>
        <taxon>Actinomycetes</taxon>
        <taxon>Streptosporangiales</taxon>
        <taxon>Streptosporangiaceae</taxon>
        <taxon>Planotetraspora</taxon>
    </lineage>
</organism>
<feature type="region of interest" description="Disordered" evidence="1">
    <location>
        <begin position="33"/>
        <end position="63"/>
    </location>
</feature>
<dbReference type="AlphaFoldDB" id="A0A8J3U463"/>
<keyword evidence="3" id="KW-1185">Reference proteome</keyword>
<evidence type="ECO:0000256" key="1">
    <source>
        <dbReference type="SAM" id="MobiDB-lite"/>
    </source>
</evidence>
<reference evidence="2 3" key="1">
    <citation type="submission" date="2021-01" db="EMBL/GenBank/DDBJ databases">
        <title>Whole genome shotgun sequence of Planotetraspora phitsanulokensis NBRC 104273.</title>
        <authorList>
            <person name="Komaki H."/>
            <person name="Tamura T."/>
        </authorList>
    </citation>
    <scope>NUCLEOTIDE SEQUENCE [LARGE SCALE GENOMIC DNA]</scope>
    <source>
        <strain evidence="2 3">NBRC 104273</strain>
    </source>
</reference>
<protein>
    <submittedName>
        <fullName evidence="2">Uncharacterized protein</fullName>
    </submittedName>
</protein>
<feature type="compositionally biased region" description="Basic and acidic residues" evidence="1">
    <location>
        <begin position="33"/>
        <end position="42"/>
    </location>
</feature>
<evidence type="ECO:0000313" key="2">
    <source>
        <dbReference type="EMBL" id="GII38263.1"/>
    </source>
</evidence>
<sequence>MRRGGDLRRWSDYDPRGMRVRLCARNAEKSQNKCCDKRRDGRSSYALQPSASFHENPAILQKR</sequence>
<proteinExistence type="predicted"/>